<comment type="cofactor">
    <cofactor evidence="1">
        <name>FAD</name>
        <dbReference type="ChEBI" id="CHEBI:57692"/>
    </cofactor>
</comment>
<evidence type="ECO:0000313" key="16">
    <source>
        <dbReference type="Proteomes" id="UP000006671"/>
    </source>
</evidence>
<dbReference type="Pfam" id="PF14721">
    <property type="entry name" value="AIF_C"/>
    <property type="match status" value="2"/>
</dbReference>
<dbReference type="PANTHER" id="PTHR43557">
    <property type="entry name" value="APOPTOSIS-INDUCING FACTOR 1"/>
    <property type="match status" value="1"/>
</dbReference>
<dbReference type="SUPFAM" id="SSF51905">
    <property type="entry name" value="FAD/NAD(P)-binding domain"/>
    <property type="match status" value="2"/>
</dbReference>
<dbReference type="VEuPathDB" id="AmoebaDB:NAEGRDRAFT_81133"/>
<evidence type="ECO:0000256" key="7">
    <source>
        <dbReference type="ARBA" id="ARBA00022946"/>
    </source>
</evidence>
<keyword evidence="12" id="KW-1133">Transmembrane helix</keyword>
<evidence type="ECO:0000256" key="9">
    <source>
        <dbReference type="ARBA" id="ARBA00023027"/>
    </source>
</evidence>
<dbReference type="STRING" id="5762.D2VT53"/>
<dbReference type="EMBL" id="GG738895">
    <property type="protein sequence ID" value="EFC40023.1"/>
    <property type="molecule type" value="Genomic_DNA"/>
</dbReference>
<dbReference type="KEGG" id="ngr:NAEGRDRAFT_81133"/>
<dbReference type="Pfam" id="PF07992">
    <property type="entry name" value="Pyr_redox_2"/>
    <property type="match status" value="1"/>
</dbReference>
<keyword evidence="16" id="KW-1185">Reference proteome</keyword>
<keyword evidence="7" id="KW-0809">Transit peptide</keyword>
<evidence type="ECO:0000256" key="2">
    <source>
        <dbReference type="ARBA" id="ARBA00004173"/>
    </source>
</evidence>
<evidence type="ECO:0000256" key="3">
    <source>
        <dbReference type="ARBA" id="ARBA00006442"/>
    </source>
</evidence>
<feature type="transmembrane region" description="Helical" evidence="12">
    <location>
        <begin position="67"/>
        <end position="87"/>
    </location>
</feature>
<keyword evidence="4" id="KW-0285">Flavoprotein</keyword>
<dbReference type="InterPro" id="IPR050446">
    <property type="entry name" value="FAD-oxidoreductase/Apoptosis"/>
</dbReference>
<reference evidence="15 16" key="1">
    <citation type="journal article" date="2010" name="Cell">
        <title>The genome of Naegleria gruberi illuminates early eukaryotic versatility.</title>
        <authorList>
            <person name="Fritz-Laylin L.K."/>
            <person name="Prochnik S.E."/>
            <person name="Ginger M.L."/>
            <person name="Dacks J.B."/>
            <person name="Carpenter M.L."/>
            <person name="Field M.C."/>
            <person name="Kuo A."/>
            <person name="Paredez A."/>
            <person name="Chapman J."/>
            <person name="Pham J."/>
            <person name="Shu S."/>
            <person name="Neupane R."/>
            <person name="Cipriano M."/>
            <person name="Mancuso J."/>
            <person name="Tu H."/>
            <person name="Salamov A."/>
            <person name="Lindquist E."/>
            <person name="Shapiro H."/>
            <person name="Lucas S."/>
            <person name="Grigoriev I.V."/>
            <person name="Cande W.Z."/>
            <person name="Fulton C."/>
            <person name="Rokhsar D.S."/>
            <person name="Dawson S.C."/>
        </authorList>
    </citation>
    <scope>NUCLEOTIDE SEQUENCE [LARGE SCALE GENOMIC DNA]</scope>
    <source>
        <strain evidence="15 16">NEG-M</strain>
    </source>
</reference>
<dbReference type="PRINTS" id="PR00411">
    <property type="entry name" value="PNDRDTASEI"/>
</dbReference>
<dbReference type="SUPFAM" id="SSF55424">
    <property type="entry name" value="FAD/NAD-linked reductases, dimerisation (C-terminal) domain"/>
    <property type="match status" value="1"/>
</dbReference>
<dbReference type="RefSeq" id="XP_002672767.1">
    <property type="nucleotide sequence ID" value="XM_002672721.1"/>
</dbReference>
<dbReference type="GO" id="GO:0016174">
    <property type="term" value="F:NAD(P)H oxidase H2O2-forming activity"/>
    <property type="evidence" value="ECO:0007669"/>
    <property type="project" value="TreeGrafter"/>
</dbReference>
<dbReference type="eggNOG" id="KOG1346">
    <property type="taxonomic scope" value="Eukaryota"/>
</dbReference>
<sequence>MFSRASSSARSLFQRSSLFFKENNAGKNFEKVTKRFKSSGEREKYFNEYGTRPEYLQNKRKTSFMPLFFLAGFVPLVLTPMVIDWWIRSDRQNGDENLKEYLQQKAVKEEIKKDKTNHHEDVTVASAKKPEVSKYKYVLIGGGTASYAALKAIRKNDPSANVLIVTVEEYAPYERPPLSKELWDSPKSEELKFVNWLGQETSVEYEPVSAYEKDENITLLTKTKVVQLDTHNQTILASNGKHYTYEKCLIATGGTPRELPGSDQFPDKVTTFRTISDYKKLAEVANKDNAHILIVGGSFLGTELSYAVANKVNKKKGSKVTQVYLEPDVLARWLPRYLSERVRQTLISAGVNLKPNTNVVSVEPSKGSDRVIVSLDNGEKLEADFVVTTTGIYPNTYVAEEAGLEIDPQNSGIVTNSQLEAVQNVFVAGDVLSYYDVVLGRRRSEHHEHAEATGRHAGTNMSTSAKKPFHYISMFWSDVGNVHFQAVGEVNSSLDTYAVWNDVVIKQNGSSWTTSASPVVASNFGSGAVYYVRDKKVVGILLWNLPDKLGHARKVILEKKQYTSLEELKDKIKLN</sequence>
<dbReference type="AlphaFoldDB" id="D2VT53"/>
<dbReference type="GO" id="GO:0071949">
    <property type="term" value="F:FAD binding"/>
    <property type="evidence" value="ECO:0007669"/>
    <property type="project" value="TreeGrafter"/>
</dbReference>
<dbReference type="GO" id="GO:0033108">
    <property type="term" value="P:mitochondrial respiratory chain complex assembly"/>
    <property type="evidence" value="ECO:0007669"/>
    <property type="project" value="TreeGrafter"/>
</dbReference>
<dbReference type="SMART" id="SM01353">
    <property type="entry name" value="AIF_C"/>
    <property type="match status" value="1"/>
</dbReference>
<dbReference type="PANTHER" id="PTHR43557:SF4">
    <property type="entry name" value="APOPTOSIS-INDUCING FACTOR 1, MITOCHONDRIAL"/>
    <property type="match status" value="1"/>
</dbReference>
<evidence type="ECO:0000256" key="4">
    <source>
        <dbReference type="ARBA" id="ARBA00022630"/>
    </source>
</evidence>
<proteinExistence type="inferred from homology"/>
<organism evidence="16">
    <name type="scientific">Naegleria gruberi</name>
    <name type="common">Amoeba</name>
    <dbReference type="NCBI Taxonomy" id="5762"/>
    <lineage>
        <taxon>Eukaryota</taxon>
        <taxon>Discoba</taxon>
        <taxon>Heterolobosea</taxon>
        <taxon>Tetramitia</taxon>
        <taxon>Eutetramitia</taxon>
        <taxon>Vahlkampfiidae</taxon>
        <taxon>Naegleria</taxon>
    </lineage>
</organism>
<dbReference type="InParanoid" id="D2VT53"/>
<dbReference type="GO" id="GO:0005739">
    <property type="term" value="C:mitochondrion"/>
    <property type="evidence" value="ECO:0007669"/>
    <property type="project" value="UniProtKB-SubCell"/>
</dbReference>
<dbReference type="GO" id="GO:0046983">
    <property type="term" value="F:protein dimerization activity"/>
    <property type="evidence" value="ECO:0007669"/>
    <property type="project" value="InterPro"/>
</dbReference>
<evidence type="ECO:0000313" key="15">
    <source>
        <dbReference type="EMBL" id="EFC40023.1"/>
    </source>
</evidence>
<dbReference type="Gene3D" id="3.30.390.30">
    <property type="match status" value="1"/>
</dbReference>
<comment type="similarity">
    <text evidence="3">Belongs to the FAD-dependent oxidoreductase family.</text>
</comment>
<keyword evidence="10" id="KW-0496">Mitochondrion</keyword>
<evidence type="ECO:0000256" key="11">
    <source>
        <dbReference type="ARBA" id="ARBA00047786"/>
    </source>
</evidence>
<comment type="catalytic activity">
    <reaction evidence="11">
        <text>A + NADH + H(+) = AH2 + NAD(+)</text>
        <dbReference type="Rhea" id="RHEA:11356"/>
        <dbReference type="ChEBI" id="CHEBI:13193"/>
        <dbReference type="ChEBI" id="CHEBI:15378"/>
        <dbReference type="ChEBI" id="CHEBI:17499"/>
        <dbReference type="ChEBI" id="CHEBI:57540"/>
        <dbReference type="ChEBI" id="CHEBI:57945"/>
    </reaction>
</comment>
<dbReference type="InterPro" id="IPR016156">
    <property type="entry name" value="FAD/NAD-linked_Rdtase_dimer_sf"/>
</dbReference>
<evidence type="ECO:0000259" key="13">
    <source>
        <dbReference type="Pfam" id="PF07992"/>
    </source>
</evidence>
<keyword evidence="9" id="KW-0520">NAD</keyword>
<evidence type="ECO:0000256" key="1">
    <source>
        <dbReference type="ARBA" id="ARBA00001974"/>
    </source>
</evidence>
<keyword evidence="12" id="KW-0812">Transmembrane</keyword>
<protein>
    <submittedName>
        <fullName evidence="15">Programmed cell death 8 isoform 1-like protein</fullName>
    </submittedName>
</protein>
<feature type="domain" description="Mitochondrial apoptosis-inducing factor C-terminal" evidence="14">
    <location>
        <begin position="514"/>
        <end position="556"/>
    </location>
</feature>
<keyword evidence="8" id="KW-0560">Oxidoreductase</keyword>
<dbReference type="InterPro" id="IPR029324">
    <property type="entry name" value="AIF_C"/>
</dbReference>
<accession>D2VT53</accession>
<dbReference type="PRINTS" id="PR00368">
    <property type="entry name" value="FADPNR"/>
</dbReference>
<keyword evidence="6" id="KW-0274">FAD</keyword>
<dbReference type="InterPro" id="IPR023753">
    <property type="entry name" value="FAD/NAD-binding_dom"/>
</dbReference>
<name>D2VT53_NAEGR</name>
<dbReference type="Proteomes" id="UP000006671">
    <property type="component" value="Unassembled WGS sequence"/>
</dbReference>
<gene>
    <name evidence="15" type="ORF">NAEGRDRAFT_81133</name>
</gene>
<dbReference type="Gene3D" id="3.50.50.60">
    <property type="entry name" value="FAD/NAD(P)-binding domain"/>
    <property type="match status" value="2"/>
</dbReference>
<dbReference type="InterPro" id="IPR036188">
    <property type="entry name" value="FAD/NAD-bd_sf"/>
</dbReference>
<evidence type="ECO:0000256" key="12">
    <source>
        <dbReference type="SAM" id="Phobius"/>
    </source>
</evidence>
<feature type="domain" description="Mitochondrial apoptosis-inducing factor C-terminal" evidence="14">
    <location>
        <begin position="457"/>
        <end position="505"/>
    </location>
</feature>
<keyword evidence="5" id="KW-0053">Apoptosis</keyword>
<feature type="domain" description="FAD/NAD(P)-binding" evidence="13">
    <location>
        <begin position="135"/>
        <end position="454"/>
    </location>
</feature>
<evidence type="ECO:0000256" key="5">
    <source>
        <dbReference type="ARBA" id="ARBA00022703"/>
    </source>
</evidence>
<dbReference type="GeneID" id="8854490"/>
<dbReference type="GO" id="GO:0012501">
    <property type="term" value="P:programmed cell death"/>
    <property type="evidence" value="ECO:0007669"/>
    <property type="project" value="TreeGrafter"/>
</dbReference>
<evidence type="ECO:0000256" key="8">
    <source>
        <dbReference type="ARBA" id="ARBA00023002"/>
    </source>
</evidence>
<evidence type="ECO:0000259" key="14">
    <source>
        <dbReference type="Pfam" id="PF14721"/>
    </source>
</evidence>
<keyword evidence="12" id="KW-0472">Membrane</keyword>
<dbReference type="OMA" id="RSIFFEH"/>
<evidence type="ECO:0000256" key="10">
    <source>
        <dbReference type="ARBA" id="ARBA00023128"/>
    </source>
</evidence>
<evidence type="ECO:0000256" key="6">
    <source>
        <dbReference type="ARBA" id="ARBA00022827"/>
    </source>
</evidence>
<comment type="subcellular location">
    <subcellularLocation>
        <location evidence="2">Mitochondrion</location>
    </subcellularLocation>
</comment>
<dbReference type="OrthoDB" id="6029at2759"/>